<sequence>MSLPELPDLSGIPDHKEEMVRRMLDGPHPPVPPDLGARAAARGKRAVARRRMLRVLLLVLAGAAVGALLLWAVATQPWSPPESTTPPVGGL</sequence>
<feature type="transmembrane region" description="Helical" evidence="1">
    <location>
        <begin position="52"/>
        <end position="74"/>
    </location>
</feature>
<comment type="caution">
    <text evidence="2">The sequence shown here is derived from an EMBL/GenBank/DDBJ whole genome shotgun (WGS) entry which is preliminary data.</text>
</comment>
<dbReference type="AlphaFoldDB" id="A0A3M8EVH2"/>
<protein>
    <submittedName>
        <fullName evidence="2">Uncharacterized protein</fullName>
    </submittedName>
</protein>
<dbReference type="OrthoDB" id="4322904at2"/>
<evidence type="ECO:0000256" key="1">
    <source>
        <dbReference type="SAM" id="Phobius"/>
    </source>
</evidence>
<organism evidence="2 3">
    <name type="scientific">Streptomyces xinghaiensis</name>
    <dbReference type="NCBI Taxonomy" id="1038928"/>
    <lineage>
        <taxon>Bacteria</taxon>
        <taxon>Bacillati</taxon>
        <taxon>Actinomycetota</taxon>
        <taxon>Actinomycetes</taxon>
        <taxon>Kitasatosporales</taxon>
        <taxon>Streptomycetaceae</taxon>
        <taxon>Streptomyces</taxon>
    </lineage>
</organism>
<proteinExistence type="predicted"/>
<evidence type="ECO:0000313" key="2">
    <source>
        <dbReference type="EMBL" id="RKM93988.1"/>
    </source>
</evidence>
<gene>
    <name evidence="2" type="ORF">SFRA_019420</name>
</gene>
<dbReference type="Proteomes" id="UP000028058">
    <property type="component" value="Unassembled WGS sequence"/>
</dbReference>
<evidence type="ECO:0000313" key="3">
    <source>
        <dbReference type="Proteomes" id="UP000028058"/>
    </source>
</evidence>
<dbReference type="RefSeq" id="WP_050363442.1">
    <property type="nucleotide sequence ID" value="NZ_CP108540.1"/>
</dbReference>
<keyword evidence="1" id="KW-0472">Membrane</keyword>
<dbReference type="EMBL" id="JNAD02000009">
    <property type="protein sequence ID" value="RKM93988.1"/>
    <property type="molecule type" value="Genomic_DNA"/>
</dbReference>
<accession>A0A3M8EVH2</accession>
<name>A0A3M8EVH2_9ACTN</name>
<keyword evidence="3" id="KW-1185">Reference proteome</keyword>
<keyword evidence="1" id="KW-1133">Transmembrane helix</keyword>
<keyword evidence="1" id="KW-0812">Transmembrane</keyword>
<reference evidence="2 3" key="1">
    <citation type="journal article" date="2014" name="Genome Announc.">
        <title>Draft Genome Sequence of Streptomyces fradiae ATCC 19609, a Strain Highly Sensitive to Antibiotics.</title>
        <authorList>
            <person name="Bekker O.B."/>
            <person name="Klimina K.M."/>
            <person name="Vatlin A.A."/>
            <person name="Zakharevich N.V."/>
            <person name="Kasianov A.S."/>
            <person name="Danilenko V.N."/>
        </authorList>
    </citation>
    <scope>NUCLEOTIDE SEQUENCE [LARGE SCALE GENOMIC DNA]</scope>
    <source>
        <strain evidence="2 3">ATCC 19609</strain>
    </source>
</reference>